<dbReference type="KEGG" id="cdet:87947731"/>
<dbReference type="PANTHER" id="PTHR13194:SF19">
    <property type="entry name" value="NAD(P)-BINDING ROSSMANN-FOLD SUPERFAMILY PROTEIN"/>
    <property type="match status" value="1"/>
</dbReference>
<dbReference type="AlphaFoldDB" id="A0AAX4ISM5"/>
<evidence type="ECO:0000256" key="2">
    <source>
        <dbReference type="SAM" id="MobiDB-lite"/>
    </source>
</evidence>
<feature type="region of interest" description="Disordered" evidence="2">
    <location>
        <begin position="297"/>
        <end position="316"/>
    </location>
</feature>
<dbReference type="PANTHER" id="PTHR13194">
    <property type="entry name" value="COMPLEX I INTERMEDIATE-ASSOCIATED PROTEIN 30"/>
    <property type="match status" value="1"/>
</dbReference>
<proteinExistence type="inferred from homology"/>
<dbReference type="Proteomes" id="UP001322277">
    <property type="component" value="Chromosome 7"/>
</dbReference>
<evidence type="ECO:0000256" key="1">
    <source>
        <dbReference type="ARBA" id="ARBA00007884"/>
    </source>
</evidence>
<dbReference type="Pfam" id="PF08547">
    <property type="entry name" value="CIA30"/>
    <property type="match status" value="1"/>
</dbReference>
<evidence type="ECO:0000313" key="5">
    <source>
        <dbReference type="Proteomes" id="UP001322277"/>
    </source>
</evidence>
<sequence>MGFRRLAVIAVLGDGTYLTVKCRGHCWKQTPRCKVSNPSSSSTTTVCSWPPRTQPYRLETPTEAIHTERIFCIRLNPFIIGLTPTHCTNNYRDSIQRCSASLRTSNGETPVMAPDWKLFYLYGGDNPWDSSLWTDSDDRVRGGKSQSHLHCESPETAKFFGNLDITALGGAGFASQRTLGTLHLDLSQYDGLVLKVLQSDSKKYTLTIKDEILPPREDGRDQSTISWEYDFVSSTGEVKISWDDFKPTYRGRPKPDAEPLDVSNIKRISFMMRSFFGTQEGDFSLTVAYLAAFSNRPTSSNSDVAFEKDCTDGPSHAPGQYSRSSWLNWICGWVR</sequence>
<dbReference type="GO" id="GO:0051082">
    <property type="term" value="F:unfolded protein binding"/>
    <property type="evidence" value="ECO:0007669"/>
    <property type="project" value="TreeGrafter"/>
</dbReference>
<dbReference type="EMBL" id="CP137311">
    <property type="protein sequence ID" value="WQF86217.1"/>
    <property type="molecule type" value="Genomic_DNA"/>
</dbReference>
<comment type="similarity">
    <text evidence="1">Belongs to the CIA30 family.</text>
</comment>
<dbReference type="RefSeq" id="XP_062783438.1">
    <property type="nucleotide sequence ID" value="XM_062927387.1"/>
</dbReference>
<reference evidence="5" key="1">
    <citation type="journal article" date="2023" name="bioRxiv">
        <title>Complete genome of the Medicago anthracnose fungus, Colletotrichum destructivum, reveals a mini-chromosome-like region within a core chromosome.</title>
        <authorList>
            <person name="Lapalu N."/>
            <person name="Simon A."/>
            <person name="Lu A."/>
            <person name="Plaumann P.-L."/>
            <person name="Amselem J."/>
            <person name="Pigne S."/>
            <person name="Auger A."/>
            <person name="Koch C."/>
            <person name="Dallery J.-F."/>
            <person name="O'Connell R.J."/>
        </authorList>
    </citation>
    <scope>NUCLEOTIDE SEQUENCE [LARGE SCALE GENOMIC DNA]</scope>
    <source>
        <strain evidence="5">CBS 520.97</strain>
    </source>
</reference>
<dbReference type="GO" id="GO:0010257">
    <property type="term" value="P:NADH dehydrogenase complex assembly"/>
    <property type="evidence" value="ECO:0007669"/>
    <property type="project" value="TreeGrafter"/>
</dbReference>
<gene>
    <name evidence="4" type="ORF">CDEST_11231</name>
</gene>
<evidence type="ECO:0000313" key="4">
    <source>
        <dbReference type="EMBL" id="WQF86217.1"/>
    </source>
</evidence>
<dbReference type="GeneID" id="87947731"/>
<dbReference type="SUPFAM" id="SSF49785">
    <property type="entry name" value="Galactose-binding domain-like"/>
    <property type="match status" value="1"/>
</dbReference>
<protein>
    <submittedName>
        <fullName evidence="4">Complex I intermediate-associated protein 30</fullName>
    </submittedName>
</protein>
<dbReference type="InterPro" id="IPR039131">
    <property type="entry name" value="NDUFAF1"/>
</dbReference>
<dbReference type="InterPro" id="IPR013857">
    <property type="entry name" value="NADH-UbQ_OxRdtase-assoc_prot30"/>
</dbReference>
<evidence type="ECO:0000259" key="3">
    <source>
        <dbReference type="Pfam" id="PF08547"/>
    </source>
</evidence>
<organism evidence="4 5">
    <name type="scientific">Colletotrichum destructivum</name>
    <dbReference type="NCBI Taxonomy" id="34406"/>
    <lineage>
        <taxon>Eukaryota</taxon>
        <taxon>Fungi</taxon>
        <taxon>Dikarya</taxon>
        <taxon>Ascomycota</taxon>
        <taxon>Pezizomycotina</taxon>
        <taxon>Sordariomycetes</taxon>
        <taxon>Hypocreomycetidae</taxon>
        <taxon>Glomerellales</taxon>
        <taxon>Glomerellaceae</taxon>
        <taxon>Colletotrichum</taxon>
        <taxon>Colletotrichum destructivum species complex</taxon>
    </lineage>
</organism>
<dbReference type="InterPro" id="IPR008979">
    <property type="entry name" value="Galactose-bd-like_sf"/>
</dbReference>
<keyword evidence="5" id="KW-1185">Reference proteome</keyword>
<accession>A0AAX4ISM5</accession>
<feature type="domain" description="NADH:ubiquinone oxidoreductase intermediate-associated protein 30" evidence="3">
    <location>
        <begin position="129"/>
        <end position="287"/>
    </location>
</feature>
<name>A0AAX4ISM5_9PEZI</name>